<accession>A0A0A2C9P9</accession>
<name>A0A0A2C9P9_PROMR</name>
<sequence>MNIELKKKLNLNSYEWWRNHRRFVTLGLFLAFFAGYVRGPSAKDFKVNDICGRLSADLITGEEAARGLKLGKQRIDGLEGEKANITNHYYHAKYYCQGYTKGNVGLGY</sequence>
<proteinExistence type="predicted"/>
<gene>
    <name evidence="1" type="ORF">EV03_0170</name>
</gene>
<dbReference type="AlphaFoldDB" id="A0A0A2C9P9"/>
<protein>
    <submittedName>
        <fullName evidence="1">Uncharacterized protein</fullName>
    </submittedName>
</protein>
<dbReference type="EMBL" id="JNAX01000003">
    <property type="protein sequence ID" value="KGG22277.1"/>
    <property type="molecule type" value="Genomic_DNA"/>
</dbReference>
<evidence type="ECO:0000313" key="1">
    <source>
        <dbReference type="EMBL" id="KGG22277.1"/>
    </source>
</evidence>
<comment type="caution">
    <text evidence="1">The sequence shown here is derived from an EMBL/GenBank/DDBJ whole genome shotgun (WGS) entry which is preliminary data.</text>
</comment>
<dbReference type="RefSeq" id="WP_011294584.1">
    <property type="nucleotide sequence ID" value="NZ_CP138967.1"/>
</dbReference>
<evidence type="ECO:0000313" key="2">
    <source>
        <dbReference type="Proteomes" id="UP000030392"/>
    </source>
</evidence>
<organism evidence="1 2">
    <name type="scientific">Prochlorococcus marinus str. PAC1</name>
    <dbReference type="NCBI Taxonomy" id="59924"/>
    <lineage>
        <taxon>Bacteria</taxon>
        <taxon>Bacillati</taxon>
        <taxon>Cyanobacteriota</taxon>
        <taxon>Cyanophyceae</taxon>
        <taxon>Synechococcales</taxon>
        <taxon>Prochlorococcaceae</taxon>
        <taxon>Prochlorococcus</taxon>
    </lineage>
</organism>
<reference evidence="2" key="1">
    <citation type="journal article" date="2014" name="Sci. Data">
        <title>Genomes of diverse isolates of the marine cyanobacterium Prochlorococcus.</title>
        <authorList>
            <person name="Biller S."/>
            <person name="Berube P."/>
            <person name="Thompson J."/>
            <person name="Kelly L."/>
            <person name="Roggensack S."/>
            <person name="Awad L."/>
            <person name="Roache-Johnson K."/>
            <person name="Ding H."/>
            <person name="Giovannoni S.J."/>
            <person name="Moore L.R."/>
            <person name="Chisholm S.W."/>
        </authorList>
    </citation>
    <scope>NUCLEOTIDE SEQUENCE [LARGE SCALE GENOMIC DNA]</scope>
    <source>
        <strain evidence="2">PAC1</strain>
    </source>
</reference>
<dbReference type="Proteomes" id="UP000030392">
    <property type="component" value="Unassembled WGS sequence"/>
</dbReference>